<dbReference type="Proteomes" id="UP000008190">
    <property type="component" value="Chromosome"/>
</dbReference>
<evidence type="ECO:0000313" key="1">
    <source>
        <dbReference type="EMBL" id="CCF61985.1"/>
    </source>
</evidence>
<dbReference type="eggNOG" id="COG5340">
    <property type="taxonomic scope" value="Bacteria"/>
</dbReference>
<keyword evidence="2" id="KW-1185">Reference proteome</keyword>
<accession>H6R3M8</accession>
<organism evidence="1 2">
    <name type="scientific">Nocardia cyriacigeorgica (strain GUH-2)</name>
    <dbReference type="NCBI Taxonomy" id="1127134"/>
    <lineage>
        <taxon>Bacteria</taxon>
        <taxon>Bacillati</taxon>
        <taxon>Actinomycetota</taxon>
        <taxon>Actinomycetes</taxon>
        <taxon>Mycobacteriales</taxon>
        <taxon>Nocardiaceae</taxon>
        <taxon>Nocardia</taxon>
    </lineage>
</organism>
<dbReference type="EMBL" id="FO082843">
    <property type="protein sequence ID" value="CCF61985.1"/>
    <property type="molecule type" value="Genomic_DNA"/>
</dbReference>
<evidence type="ECO:0000313" key="2">
    <source>
        <dbReference type="Proteomes" id="UP000008190"/>
    </source>
</evidence>
<reference evidence="1 2" key="1">
    <citation type="journal article" date="2012" name="J. Bacteriol.">
        <title>Genome sequence of the human- and animal-pathogenic strain Nocardia cyriacigeorgica GUH-2.</title>
        <authorList>
            <person name="Zoropogui A."/>
            <person name="Pujic P."/>
            <person name="Normand P."/>
            <person name="Barbe V."/>
            <person name="Beaman B."/>
            <person name="Beaman L."/>
            <person name="Boiron P."/>
            <person name="Colinon C."/>
            <person name="Deredjian A."/>
            <person name="Graindorge A."/>
            <person name="Mangenot S."/>
            <person name="Nazaret S."/>
            <person name="Neto M."/>
            <person name="Petit S."/>
            <person name="Roche D."/>
            <person name="Vallenet D."/>
            <person name="Rodriguez-Nava V."/>
            <person name="Richard Y."/>
            <person name="Cournoyer B."/>
            <person name="Blaha D."/>
        </authorList>
    </citation>
    <scope>NUCLEOTIDE SEQUENCE [LARGE SCALE GENOMIC DNA]</scope>
    <source>
        <strain evidence="1 2">GUH-2</strain>
    </source>
</reference>
<name>H6R3M8_NOCCG</name>
<dbReference type="AlphaFoldDB" id="H6R3M8"/>
<gene>
    <name evidence="1" type="ordered locus">NOCYR_1185</name>
</gene>
<dbReference type="KEGG" id="ncy:NOCYR_1185"/>
<sequence length="134" mass="15310">MVRFLDGRSESPGESLSRVVMAQAGLPMPELQATVLDDLARFVARVDFLFPDRGIVGEFDGMVKYRKTARAPESVVIAEKKREDALRALGWMVVRWTWPELDRPRRWLAALERTNHVARTGTWHPAGAAVRRRR</sequence>
<dbReference type="HOGENOM" id="CLU_156546_0_0_11"/>
<proteinExistence type="predicted"/>
<evidence type="ECO:0008006" key="3">
    <source>
        <dbReference type="Google" id="ProtNLM"/>
    </source>
</evidence>
<protein>
    <recommendedName>
        <fullName evidence="3">DUF559 domain-containing protein</fullName>
    </recommendedName>
</protein>